<dbReference type="Gene3D" id="1.10.10.10">
    <property type="entry name" value="Winged helix-like DNA-binding domain superfamily/Winged helix DNA-binding domain"/>
    <property type="match status" value="1"/>
</dbReference>
<reference evidence="8 9" key="1">
    <citation type="submission" date="2017-08" db="EMBL/GenBank/DDBJ databases">
        <title>Virgibacillus indicus sp. nov. and Virgibacillus profoundi sp. nov, two moderately halophilic bacteria isolated from marine sediment by using the Microfluidic Streak Plate.</title>
        <authorList>
            <person name="Xu B."/>
            <person name="Hu B."/>
            <person name="Wang J."/>
            <person name="Zhu Y."/>
            <person name="Huang L."/>
            <person name="Du W."/>
            <person name="Huang Y."/>
        </authorList>
    </citation>
    <scope>NUCLEOTIDE SEQUENCE [LARGE SCALE GENOMIC DNA]</scope>
    <source>
        <strain evidence="8 9">IO3-P2-C2</strain>
    </source>
</reference>
<dbReference type="GO" id="GO:0006352">
    <property type="term" value="P:DNA-templated transcription initiation"/>
    <property type="evidence" value="ECO:0007669"/>
    <property type="project" value="InterPro"/>
</dbReference>
<evidence type="ECO:0000313" key="9">
    <source>
        <dbReference type="Proteomes" id="UP000216498"/>
    </source>
</evidence>
<dbReference type="InterPro" id="IPR013249">
    <property type="entry name" value="RNA_pol_sigma70_r4_t2"/>
</dbReference>
<keyword evidence="2" id="KW-0805">Transcription regulation</keyword>
<evidence type="ECO:0000256" key="5">
    <source>
        <dbReference type="ARBA" id="ARBA00023163"/>
    </source>
</evidence>
<name>A0A265N9F3_9BACI</name>
<dbReference type="SUPFAM" id="SSF88946">
    <property type="entry name" value="Sigma2 domain of RNA polymerase sigma factors"/>
    <property type="match status" value="1"/>
</dbReference>
<dbReference type="PANTHER" id="PTHR43133:SF8">
    <property type="entry name" value="RNA POLYMERASE SIGMA FACTOR HI_1459-RELATED"/>
    <property type="match status" value="1"/>
</dbReference>
<keyword evidence="9" id="KW-1185">Reference proteome</keyword>
<dbReference type="GO" id="GO:0003677">
    <property type="term" value="F:DNA binding"/>
    <property type="evidence" value="ECO:0007669"/>
    <property type="project" value="UniProtKB-KW"/>
</dbReference>
<sequence>MSKEILFEKMNNELNIVYRYLLSKGVPHTDAEDAVQEAAYRYLRYVDSIKSPNVRNWLIRVSINYYYDQCRKNKKYIFNFDEKINEEESSDLPEMILLAKERIDEFNKLLLRLKPLYAELLLLKYQSNLSYAEISKVLGMSNSTIKNNLFRARKKFMKLYEEAYYEKGK</sequence>
<dbReference type="InterPro" id="IPR013324">
    <property type="entry name" value="RNA_pol_sigma_r3/r4-like"/>
</dbReference>
<dbReference type="AlphaFoldDB" id="A0A265N9F3"/>
<evidence type="ECO:0000256" key="1">
    <source>
        <dbReference type="ARBA" id="ARBA00010641"/>
    </source>
</evidence>
<keyword evidence="3" id="KW-0731">Sigma factor</keyword>
<dbReference type="InterPro" id="IPR039425">
    <property type="entry name" value="RNA_pol_sigma-70-like"/>
</dbReference>
<dbReference type="RefSeq" id="WP_094885719.1">
    <property type="nucleotide sequence ID" value="NZ_NPMS01000004.1"/>
</dbReference>
<feature type="domain" description="RNA polymerase sigma-70 region 2" evidence="6">
    <location>
        <begin position="15"/>
        <end position="75"/>
    </location>
</feature>
<evidence type="ECO:0000256" key="2">
    <source>
        <dbReference type="ARBA" id="ARBA00023015"/>
    </source>
</evidence>
<dbReference type="Gene3D" id="1.10.1740.10">
    <property type="match status" value="1"/>
</dbReference>
<feature type="domain" description="RNA polymerase sigma factor 70 region 4 type 2" evidence="7">
    <location>
        <begin position="105"/>
        <end position="155"/>
    </location>
</feature>
<dbReference type="EMBL" id="NPMS01000004">
    <property type="protein sequence ID" value="OZU88623.1"/>
    <property type="molecule type" value="Genomic_DNA"/>
</dbReference>
<dbReference type="InterPro" id="IPR013325">
    <property type="entry name" value="RNA_pol_sigma_r2"/>
</dbReference>
<dbReference type="Pfam" id="PF08281">
    <property type="entry name" value="Sigma70_r4_2"/>
    <property type="match status" value="1"/>
</dbReference>
<dbReference type="InterPro" id="IPR014284">
    <property type="entry name" value="RNA_pol_sigma-70_dom"/>
</dbReference>
<evidence type="ECO:0000256" key="3">
    <source>
        <dbReference type="ARBA" id="ARBA00023082"/>
    </source>
</evidence>
<keyword evidence="4" id="KW-0238">DNA-binding</keyword>
<dbReference type="PANTHER" id="PTHR43133">
    <property type="entry name" value="RNA POLYMERASE ECF-TYPE SIGMA FACTO"/>
    <property type="match status" value="1"/>
</dbReference>
<comment type="similarity">
    <text evidence="1">Belongs to the sigma-70 factor family. ECF subfamily.</text>
</comment>
<evidence type="ECO:0000313" key="8">
    <source>
        <dbReference type="EMBL" id="OZU88623.1"/>
    </source>
</evidence>
<protein>
    <submittedName>
        <fullName evidence="8">RNA polymerase subunit sigma-70</fullName>
    </submittedName>
</protein>
<keyword evidence="5" id="KW-0804">Transcription</keyword>
<dbReference type="OrthoDB" id="9784984at2"/>
<accession>A0A265N9F3</accession>
<dbReference type="InterPro" id="IPR036388">
    <property type="entry name" value="WH-like_DNA-bd_sf"/>
</dbReference>
<dbReference type="NCBIfam" id="TIGR02937">
    <property type="entry name" value="sigma70-ECF"/>
    <property type="match status" value="1"/>
</dbReference>
<evidence type="ECO:0000259" key="7">
    <source>
        <dbReference type="Pfam" id="PF08281"/>
    </source>
</evidence>
<dbReference type="Proteomes" id="UP000216498">
    <property type="component" value="Unassembled WGS sequence"/>
</dbReference>
<evidence type="ECO:0000259" key="6">
    <source>
        <dbReference type="Pfam" id="PF04542"/>
    </source>
</evidence>
<comment type="caution">
    <text evidence="8">The sequence shown here is derived from an EMBL/GenBank/DDBJ whole genome shotgun (WGS) entry which is preliminary data.</text>
</comment>
<dbReference type="GO" id="GO:0016987">
    <property type="term" value="F:sigma factor activity"/>
    <property type="evidence" value="ECO:0007669"/>
    <property type="project" value="UniProtKB-KW"/>
</dbReference>
<organism evidence="8 9">
    <name type="scientific">Virgibacillus indicus</name>
    <dbReference type="NCBI Taxonomy" id="2024554"/>
    <lineage>
        <taxon>Bacteria</taxon>
        <taxon>Bacillati</taxon>
        <taxon>Bacillota</taxon>
        <taxon>Bacilli</taxon>
        <taxon>Bacillales</taxon>
        <taxon>Bacillaceae</taxon>
        <taxon>Virgibacillus</taxon>
    </lineage>
</organism>
<dbReference type="SUPFAM" id="SSF88659">
    <property type="entry name" value="Sigma3 and sigma4 domains of RNA polymerase sigma factors"/>
    <property type="match status" value="1"/>
</dbReference>
<dbReference type="InterPro" id="IPR007627">
    <property type="entry name" value="RNA_pol_sigma70_r2"/>
</dbReference>
<evidence type="ECO:0000256" key="4">
    <source>
        <dbReference type="ARBA" id="ARBA00023125"/>
    </source>
</evidence>
<proteinExistence type="inferred from homology"/>
<gene>
    <name evidence="8" type="ORF">CIL03_10005</name>
</gene>
<dbReference type="Pfam" id="PF04542">
    <property type="entry name" value="Sigma70_r2"/>
    <property type="match status" value="1"/>
</dbReference>